<organism evidence="1 2">
    <name type="scientific">Brevibacterium rongguiense</name>
    <dbReference type="NCBI Taxonomy" id="2695267"/>
    <lineage>
        <taxon>Bacteria</taxon>
        <taxon>Bacillati</taxon>
        <taxon>Actinomycetota</taxon>
        <taxon>Actinomycetes</taxon>
        <taxon>Micrococcales</taxon>
        <taxon>Brevibacteriaceae</taxon>
        <taxon>Brevibacterium</taxon>
    </lineage>
</organism>
<reference evidence="1 2" key="1">
    <citation type="submission" date="2020-01" db="EMBL/GenBank/DDBJ databases">
        <authorList>
            <person name="Deng T."/>
        </authorList>
    </citation>
    <scope>NUCLEOTIDE SEQUENCE [LARGE SCALE GENOMIC DNA]</scope>
    <source>
        <strain evidence="1 2">5221</strain>
    </source>
</reference>
<name>A0A6N9H4N5_9MICO</name>
<protein>
    <submittedName>
        <fullName evidence="1">Uncharacterized protein</fullName>
    </submittedName>
</protein>
<keyword evidence="2" id="KW-1185">Reference proteome</keyword>
<comment type="caution">
    <text evidence="1">The sequence shown here is derived from an EMBL/GenBank/DDBJ whole genome shotgun (WGS) entry which is preliminary data.</text>
</comment>
<feature type="non-terminal residue" evidence="1">
    <location>
        <position position="265"/>
    </location>
</feature>
<dbReference type="EMBL" id="WWEQ01000008">
    <property type="protein sequence ID" value="MYM18980.1"/>
    <property type="molecule type" value="Genomic_DNA"/>
</dbReference>
<gene>
    <name evidence="1" type="ORF">GSY69_03040</name>
</gene>
<evidence type="ECO:0000313" key="1">
    <source>
        <dbReference type="EMBL" id="MYM18980.1"/>
    </source>
</evidence>
<dbReference type="Proteomes" id="UP000469215">
    <property type="component" value="Unassembled WGS sequence"/>
</dbReference>
<sequence>MAVDVWNMEAELAPGLWRVFAGESTRWFVCAGPPAEARAWVGGAVREARAVGAEGVQVEGLVVPRCEGGLLEAALTALGALSAAQTAAVVAGCAAALEAAPEPPVGKERGRLGAFALDSAARVRLVPGLLADAEAGAEAQAVGELAFRAAAGMSWAEAGVSAAGLPGGLPAALAALIDELLVGGCSDAAGRLDLAEVSAALLACPEPGPLPFIAAEPGIDVGAAVTAGLRLAPGLVDRLAPEADAPAGGAVGALRAAHAAGDASA</sequence>
<proteinExistence type="predicted"/>
<dbReference type="RefSeq" id="WP_202410769.1">
    <property type="nucleotide sequence ID" value="NZ_WWEQ01000008.1"/>
</dbReference>
<evidence type="ECO:0000313" key="2">
    <source>
        <dbReference type="Proteomes" id="UP000469215"/>
    </source>
</evidence>
<dbReference type="AlphaFoldDB" id="A0A6N9H4N5"/>
<accession>A0A6N9H4N5</accession>